<dbReference type="Gene3D" id="1.10.10.1320">
    <property type="entry name" value="Anti-sigma factor, zinc-finger domain"/>
    <property type="match status" value="1"/>
</dbReference>
<comment type="caution">
    <text evidence="1">The sequence shown here is derived from an EMBL/GenBank/DDBJ whole genome shotgun (WGS) entry which is preliminary data.</text>
</comment>
<evidence type="ECO:0000313" key="1">
    <source>
        <dbReference type="EMBL" id="GER82412.1"/>
    </source>
</evidence>
<evidence type="ECO:0008006" key="3">
    <source>
        <dbReference type="Google" id="ProtNLM"/>
    </source>
</evidence>
<dbReference type="RefSeq" id="WP_151727283.1">
    <property type="nucleotide sequence ID" value="NZ_BKZV01000001.1"/>
</dbReference>
<evidence type="ECO:0000313" key="2">
    <source>
        <dbReference type="Proteomes" id="UP000334820"/>
    </source>
</evidence>
<keyword evidence="2" id="KW-1185">Reference proteome</keyword>
<accession>A0A5J4K5S1</accession>
<dbReference type="EMBL" id="BKZV01000001">
    <property type="protein sequence ID" value="GER82412.1"/>
    <property type="molecule type" value="Genomic_DNA"/>
</dbReference>
<reference evidence="1 2" key="1">
    <citation type="journal article" date="2019" name="Int. J. Syst. Evol. Microbiol.">
        <title>Thermogemmatispora aurantia sp. nov. and Thermogemmatispora argillosa sp. nov., within the class Ktedonobacteria, and emended description of the genus Thermogemmatispora.</title>
        <authorList>
            <person name="Zheng Y."/>
            <person name="Wang C.M."/>
            <person name="Sakai Y."/>
            <person name="Abe K."/>
            <person name="Yokota A."/>
            <person name="Yabe S."/>
        </authorList>
    </citation>
    <scope>NUCLEOTIDE SEQUENCE [LARGE SCALE GENOMIC DNA]</scope>
    <source>
        <strain evidence="1 2">A1-2</strain>
    </source>
</reference>
<protein>
    <recommendedName>
        <fullName evidence="3">Zinc-finger domain-containing protein</fullName>
    </recommendedName>
</protein>
<organism evidence="1 2">
    <name type="scientific">Thermogemmatispora aurantia</name>
    <dbReference type="NCBI Taxonomy" id="2045279"/>
    <lineage>
        <taxon>Bacteria</taxon>
        <taxon>Bacillati</taxon>
        <taxon>Chloroflexota</taxon>
        <taxon>Ktedonobacteria</taxon>
        <taxon>Thermogemmatisporales</taxon>
        <taxon>Thermogemmatisporaceae</taxon>
        <taxon>Thermogemmatispora</taxon>
    </lineage>
</organism>
<name>A0A5J4K5S1_9CHLR</name>
<proteinExistence type="predicted"/>
<dbReference type="AlphaFoldDB" id="A0A5J4K5S1"/>
<sequence length="257" mass="28572">MDCKDQFAPGTEELAILAFGDEGLAPEVVRHLRACMICQRRLMQFQALYRHLLAQLYRSQCPDGLRLSFYCAGLLSVEDQRQIAAHVQECPLCAEEVAITRRFMADPLVPATSAPSFSRLAAPHTRRQARLVLCDRCPSATWPRYYHGEEFELALHILSSTPGRYVLYGLLSCANAALDVSAFAGRQAELQPLKTPPGKQARRSVTNADLPRLSAEIDSRGTLTFPAVSPGCYTLLLRLCERDLVIEELQIDGYGMS</sequence>
<dbReference type="InterPro" id="IPR041916">
    <property type="entry name" value="Anti_sigma_zinc_sf"/>
</dbReference>
<gene>
    <name evidence="1" type="ORF">KTAU_10490</name>
</gene>
<dbReference type="Proteomes" id="UP000334820">
    <property type="component" value="Unassembled WGS sequence"/>
</dbReference>